<organism evidence="1 2">
    <name type="scientific">Arctium lappa</name>
    <name type="common">Greater burdock</name>
    <name type="synonym">Lappa major</name>
    <dbReference type="NCBI Taxonomy" id="4217"/>
    <lineage>
        <taxon>Eukaryota</taxon>
        <taxon>Viridiplantae</taxon>
        <taxon>Streptophyta</taxon>
        <taxon>Embryophyta</taxon>
        <taxon>Tracheophyta</taxon>
        <taxon>Spermatophyta</taxon>
        <taxon>Magnoliopsida</taxon>
        <taxon>eudicotyledons</taxon>
        <taxon>Gunneridae</taxon>
        <taxon>Pentapetalae</taxon>
        <taxon>asterids</taxon>
        <taxon>campanulids</taxon>
        <taxon>Asterales</taxon>
        <taxon>Asteraceae</taxon>
        <taxon>Carduoideae</taxon>
        <taxon>Cardueae</taxon>
        <taxon>Arctiinae</taxon>
        <taxon>Arctium</taxon>
    </lineage>
</organism>
<keyword evidence="2" id="KW-1185">Reference proteome</keyword>
<evidence type="ECO:0000313" key="2">
    <source>
        <dbReference type="Proteomes" id="UP001055879"/>
    </source>
</evidence>
<proteinExistence type="predicted"/>
<name>A0ACB9A9S4_ARCLA</name>
<reference evidence="2" key="1">
    <citation type="journal article" date="2022" name="Mol. Ecol. Resour.">
        <title>The genomes of chicory, endive, great burdock and yacon provide insights into Asteraceae palaeo-polyploidization history and plant inulin production.</title>
        <authorList>
            <person name="Fan W."/>
            <person name="Wang S."/>
            <person name="Wang H."/>
            <person name="Wang A."/>
            <person name="Jiang F."/>
            <person name="Liu H."/>
            <person name="Zhao H."/>
            <person name="Xu D."/>
            <person name="Zhang Y."/>
        </authorList>
    </citation>
    <scope>NUCLEOTIDE SEQUENCE [LARGE SCALE GENOMIC DNA]</scope>
    <source>
        <strain evidence="2">cv. Niubang</strain>
    </source>
</reference>
<evidence type="ECO:0000313" key="1">
    <source>
        <dbReference type="EMBL" id="KAI3706746.1"/>
    </source>
</evidence>
<sequence length="88" mass="9615">MLSISCTGRQEKGLFLAYEYTLVFNQSMLSSDDFVLMGPRLKGKGLEVKAADFGSSVFSSQIRFSSNAEQTDLLNQACFGRPISSGFS</sequence>
<comment type="caution">
    <text evidence="1">The sequence shown here is derived from an EMBL/GenBank/DDBJ whole genome shotgun (WGS) entry which is preliminary data.</text>
</comment>
<dbReference type="Proteomes" id="UP001055879">
    <property type="component" value="Linkage Group LG08"/>
</dbReference>
<reference evidence="1 2" key="2">
    <citation type="journal article" date="2022" name="Mol. Ecol. Resour.">
        <title>The genomes of chicory, endive, great burdock and yacon provide insights into Asteraceae paleo-polyploidization history and plant inulin production.</title>
        <authorList>
            <person name="Fan W."/>
            <person name="Wang S."/>
            <person name="Wang H."/>
            <person name="Wang A."/>
            <person name="Jiang F."/>
            <person name="Liu H."/>
            <person name="Zhao H."/>
            <person name="Xu D."/>
            <person name="Zhang Y."/>
        </authorList>
    </citation>
    <scope>NUCLEOTIDE SEQUENCE [LARGE SCALE GENOMIC DNA]</scope>
    <source>
        <strain evidence="2">cv. Niubang</strain>
    </source>
</reference>
<protein>
    <submittedName>
        <fullName evidence="1">Uncharacterized protein</fullName>
    </submittedName>
</protein>
<dbReference type="EMBL" id="CM042054">
    <property type="protein sequence ID" value="KAI3706746.1"/>
    <property type="molecule type" value="Genomic_DNA"/>
</dbReference>
<accession>A0ACB9A9S4</accession>
<gene>
    <name evidence="1" type="ORF">L6452_24686</name>
</gene>